<keyword evidence="4" id="KW-1185">Reference proteome</keyword>
<feature type="domain" description="Flagellar protein FlgJ N-terminal" evidence="2">
    <location>
        <begin position="45"/>
        <end position="92"/>
    </location>
</feature>
<dbReference type="Pfam" id="PF10135">
    <property type="entry name" value="Rod-binding"/>
    <property type="match status" value="1"/>
</dbReference>
<keyword evidence="3" id="KW-0282">Flagellum</keyword>
<name>A0ABQ1LCS3_9RHOB</name>
<keyword evidence="3" id="KW-0966">Cell projection</keyword>
<proteinExistence type="predicted"/>
<dbReference type="Proteomes" id="UP000645462">
    <property type="component" value="Unassembled WGS sequence"/>
</dbReference>
<feature type="region of interest" description="Disordered" evidence="1">
    <location>
        <begin position="1"/>
        <end position="27"/>
    </location>
</feature>
<organism evidence="3 4">
    <name type="scientific">Marivita lacus</name>
    <dbReference type="NCBI Taxonomy" id="1323742"/>
    <lineage>
        <taxon>Bacteria</taxon>
        <taxon>Pseudomonadati</taxon>
        <taxon>Pseudomonadota</taxon>
        <taxon>Alphaproteobacteria</taxon>
        <taxon>Rhodobacterales</taxon>
        <taxon>Roseobacteraceae</taxon>
        <taxon>Marivita</taxon>
    </lineage>
</organism>
<keyword evidence="3" id="KW-0969">Cilium</keyword>
<reference evidence="4" key="1">
    <citation type="journal article" date="2019" name="Int. J. Syst. Evol. Microbiol.">
        <title>The Global Catalogue of Microorganisms (GCM) 10K type strain sequencing project: providing services to taxonomists for standard genome sequencing and annotation.</title>
        <authorList>
            <consortium name="The Broad Institute Genomics Platform"/>
            <consortium name="The Broad Institute Genome Sequencing Center for Infectious Disease"/>
            <person name="Wu L."/>
            <person name="Ma J."/>
        </authorList>
    </citation>
    <scope>NUCLEOTIDE SEQUENCE [LARGE SCALE GENOMIC DNA]</scope>
    <source>
        <strain evidence="4">CGMCC 1.12478</strain>
    </source>
</reference>
<protein>
    <submittedName>
        <fullName evidence="3">Flagellar protein FlgJ</fullName>
    </submittedName>
</protein>
<evidence type="ECO:0000256" key="1">
    <source>
        <dbReference type="SAM" id="MobiDB-lite"/>
    </source>
</evidence>
<sequence length="102" mass="10701">MTDLSVTSAPIRLTPTGDAAAQRSEQRLRSASEGFEALFVTQILKSARSTSLGPSLLDSSATDNVQSMLDSKLAEVSAGRAGLGLAEAIYRQFSAHLETSGE</sequence>
<evidence type="ECO:0000259" key="2">
    <source>
        <dbReference type="Pfam" id="PF10135"/>
    </source>
</evidence>
<dbReference type="RefSeq" id="WP_188484263.1">
    <property type="nucleotide sequence ID" value="NZ_BMFC01000023.1"/>
</dbReference>
<dbReference type="InterPro" id="IPR019301">
    <property type="entry name" value="Flagellar_prot_FlgJ_N"/>
</dbReference>
<evidence type="ECO:0000313" key="3">
    <source>
        <dbReference type="EMBL" id="GGC22680.1"/>
    </source>
</evidence>
<evidence type="ECO:0000313" key="4">
    <source>
        <dbReference type="Proteomes" id="UP000645462"/>
    </source>
</evidence>
<comment type="caution">
    <text evidence="3">The sequence shown here is derived from an EMBL/GenBank/DDBJ whole genome shotgun (WGS) entry which is preliminary data.</text>
</comment>
<accession>A0ABQ1LCS3</accession>
<dbReference type="EMBL" id="BMFC01000023">
    <property type="protein sequence ID" value="GGC22680.1"/>
    <property type="molecule type" value="Genomic_DNA"/>
</dbReference>
<gene>
    <name evidence="3" type="primary">flgJ</name>
    <name evidence="3" type="ORF">GCM10011363_44040</name>
</gene>